<evidence type="ECO:0000256" key="12">
    <source>
        <dbReference type="SAM" id="MobiDB-lite"/>
    </source>
</evidence>
<dbReference type="Proteomes" id="UP000641625">
    <property type="component" value="Unassembled WGS sequence"/>
</dbReference>
<dbReference type="SUPFAM" id="SSF102114">
    <property type="entry name" value="Radical SAM enzymes"/>
    <property type="match status" value="1"/>
</dbReference>
<evidence type="ECO:0000259" key="15">
    <source>
        <dbReference type="PROSITE" id="PS51918"/>
    </source>
</evidence>
<feature type="domain" description="Radical SAM core" evidence="15">
    <location>
        <begin position="120"/>
        <end position="362"/>
    </location>
</feature>
<organism evidence="16 17">
    <name type="scientific">Haloarcula argentinensis</name>
    <dbReference type="NCBI Taxonomy" id="43776"/>
    <lineage>
        <taxon>Archaea</taxon>
        <taxon>Methanobacteriati</taxon>
        <taxon>Methanobacteriota</taxon>
        <taxon>Stenosarchaea group</taxon>
        <taxon>Halobacteria</taxon>
        <taxon>Halobacteriales</taxon>
        <taxon>Haloarculaceae</taxon>
        <taxon>Haloarcula</taxon>
    </lineage>
</organism>
<dbReference type="PANTHER" id="PTHR11918:SF45">
    <property type="entry name" value="THREONYLCARBAMOYLADENOSINE TRNA METHYLTHIOTRANSFERASE"/>
    <property type="match status" value="1"/>
</dbReference>
<name>A0A847URI0_HALAR</name>
<feature type="domain" description="MTTase N-terminal" evidence="14">
    <location>
        <begin position="2"/>
        <end position="110"/>
    </location>
</feature>
<dbReference type="GO" id="GO:0051539">
    <property type="term" value="F:4 iron, 4 sulfur cluster binding"/>
    <property type="evidence" value="ECO:0007669"/>
    <property type="project" value="UniProtKB-UniRule"/>
</dbReference>
<keyword evidence="9 11" id="KW-0411">Iron-sulfur</keyword>
<comment type="cofactor">
    <cofactor evidence="11">
        <name>[4Fe-4S] cluster</name>
        <dbReference type="ChEBI" id="CHEBI:49883"/>
    </cofactor>
    <text evidence="11">Binds 1 or 2 [4Fe-4S] cluster. One cluster is coordinated with 3 cysteines and an exchangeable S-adenosyl-L-methionine.</text>
</comment>
<dbReference type="InterPro" id="IPR007197">
    <property type="entry name" value="rSAM"/>
</dbReference>
<dbReference type="InterPro" id="IPR038135">
    <property type="entry name" value="Methylthiotransferase_N_sf"/>
</dbReference>
<evidence type="ECO:0000313" key="16">
    <source>
        <dbReference type="EMBL" id="NLV15031.1"/>
    </source>
</evidence>
<dbReference type="CDD" id="cd01335">
    <property type="entry name" value="Radical_SAM"/>
    <property type="match status" value="1"/>
</dbReference>
<keyword evidence="7 11" id="KW-0479">Metal-binding</keyword>
<evidence type="ECO:0000256" key="6">
    <source>
        <dbReference type="ARBA" id="ARBA00022694"/>
    </source>
</evidence>
<dbReference type="Gene3D" id="3.40.50.12160">
    <property type="entry name" value="Methylthiotransferase, N-terminal domain"/>
    <property type="match status" value="1"/>
</dbReference>
<comment type="function">
    <text evidence="1 11">Catalyzes the methylthiolation of N6-threonylcarbamoyladenosine (t(6)A), leading to the formation of 2-methylthio-N6-threonylcarbamoyladenosine (ms(2)t(6)A) at position 37 in tRNAs that read codons beginning with adenine.</text>
</comment>
<keyword evidence="6 11" id="KW-0819">tRNA processing</keyword>
<sequence length="427" mass="47118">MARYHIETYGCTSNRGETQQIEQALREGGHHPADDPESADVAILNTCTVLEKTERNMLARAKELDKETPADLVITGCMALAQGEEFQSADIDAEVLHWDDVPQYVLNGECPTITPDTETVLNGVVGILPIARGCMSDCSYCITKQATGRIESPSVEENVEKARALVHAGAKEIRITGQDTGVYGWDTNQGTSLLPELLDRICSDIDGDFRVRVGMANPKGLHGVRDELAAVFAEHDKLYNFIHAPVQSGSDDVLADMRRQHAVSEYLEVVETLDDHLDYWTLSTDFIVGFPTEESADHEQSMALLRETRPEKINVTRFSKRPGTDAADMKGLGGQTKKDRSKEMSEAKMELMAEAYEEMVGRTSSVLLVEDGTDESLVGYDEAYRQVVIADAQERGLEIGDTVEVEIMSHNTVYAFGEPIERAQVAD</sequence>
<dbReference type="InterPro" id="IPR005839">
    <property type="entry name" value="Methylthiotransferase"/>
</dbReference>
<evidence type="ECO:0000313" key="17">
    <source>
        <dbReference type="Proteomes" id="UP000641625"/>
    </source>
</evidence>
<comment type="similarity">
    <text evidence="2 11">Belongs to the methylthiotransferase family. CDKAL1 subfamily.</text>
</comment>
<proteinExistence type="inferred from homology"/>
<feature type="domain" description="TRAM" evidence="13">
    <location>
        <begin position="357"/>
        <end position="421"/>
    </location>
</feature>
<protein>
    <recommendedName>
        <fullName evidence="11">tRNA-t(6)A37 methylthiotransferase</fullName>
        <ecNumber evidence="11">2.8.4.5</ecNumber>
    </recommendedName>
</protein>
<evidence type="ECO:0000256" key="7">
    <source>
        <dbReference type="ARBA" id="ARBA00022723"/>
    </source>
</evidence>
<comment type="caution">
    <text evidence="16">The sequence shown here is derived from an EMBL/GenBank/DDBJ whole genome shotgun (WGS) entry which is preliminary data.</text>
</comment>
<dbReference type="PROSITE" id="PS50926">
    <property type="entry name" value="TRAM"/>
    <property type="match status" value="1"/>
</dbReference>
<dbReference type="AlphaFoldDB" id="A0A847URI0"/>
<dbReference type="InterPro" id="IPR006466">
    <property type="entry name" value="MiaB-like_arc_euk"/>
</dbReference>
<keyword evidence="3 11" id="KW-0004">4Fe-4S</keyword>
<dbReference type="PROSITE" id="PS51449">
    <property type="entry name" value="MTTASE_N"/>
    <property type="match status" value="1"/>
</dbReference>
<evidence type="ECO:0000259" key="13">
    <source>
        <dbReference type="PROSITE" id="PS50926"/>
    </source>
</evidence>
<dbReference type="SFLD" id="SFLDS00029">
    <property type="entry name" value="Radical_SAM"/>
    <property type="match status" value="1"/>
</dbReference>
<dbReference type="NCBIfam" id="TIGR00089">
    <property type="entry name" value="MiaB/RimO family radical SAM methylthiotransferase"/>
    <property type="match status" value="1"/>
</dbReference>
<dbReference type="Pfam" id="PF04055">
    <property type="entry name" value="Radical_SAM"/>
    <property type="match status" value="1"/>
</dbReference>
<dbReference type="InterPro" id="IPR002792">
    <property type="entry name" value="TRAM_dom"/>
</dbReference>
<dbReference type="InterPro" id="IPR058240">
    <property type="entry name" value="rSAM_sf"/>
</dbReference>
<evidence type="ECO:0000256" key="10">
    <source>
        <dbReference type="ARBA" id="ARBA00051661"/>
    </source>
</evidence>
<dbReference type="EMBL" id="WOWA01000009">
    <property type="protein sequence ID" value="NLV15031.1"/>
    <property type="molecule type" value="Genomic_DNA"/>
</dbReference>
<dbReference type="PROSITE" id="PS01278">
    <property type="entry name" value="MTTASE_RADICAL"/>
    <property type="match status" value="1"/>
</dbReference>
<keyword evidence="4 11" id="KW-0808">Transferase</keyword>
<dbReference type="EC" id="2.8.4.5" evidence="11"/>
<feature type="region of interest" description="Disordered" evidence="12">
    <location>
        <begin position="321"/>
        <end position="342"/>
    </location>
</feature>
<dbReference type="NCBIfam" id="TIGR01578">
    <property type="entry name" value="MiaB-like-B"/>
    <property type="match status" value="1"/>
</dbReference>
<dbReference type="Pfam" id="PF00919">
    <property type="entry name" value="UPF0004"/>
    <property type="match status" value="1"/>
</dbReference>
<dbReference type="InterPro" id="IPR020612">
    <property type="entry name" value="Methylthiotransferase_CS"/>
</dbReference>
<comment type="catalytic activity">
    <reaction evidence="10 11">
        <text>N(6)-L-threonylcarbamoyladenosine(37) in tRNA + (sulfur carrier)-SH + AH2 + 2 S-adenosyl-L-methionine = 2-methylsulfanyl-N(6)-L-threonylcarbamoyladenosine(37) in tRNA + (sulfur carrier)-H + 5'-deoxyadenosine + L-methionine + A + S-adenosyl-L-homocysteine + 2 H(+)</text>
        <dbReference type="Rhea" id="RHEA:37075"/>
        <dbReference type="Rhea" id="RHEA-COMP:10163"/>
        <dbReference type="Rhea" id="RHEA-COMP:11092"/>
        <dbReference type="Rhea" id="RHEA-COMP:14737"/>
        <dbReference type="Rhea" id="RHEA-COMP:14739"/>
        <dbReference type="ChEBI" id="CHEBI:13193"/>
        <dbReference type="ChEBI" id="CHEBI:15378"/>
        <dbReference type="ChEBI" id="CHEBI:17319"/>
        <dbReference type="ChEBI" id="CHEBI:17499"/>
        <dbReference type="ChEBI" id="CHEBI:29917"/>
        <dbReference type="ChEBI" id="CHEBI:57844"/>
        <dbReference type="ChEBI" id="CHEBI:57856"/>
        <dbReference type="ChEBI" id="CHEBI:59789"/>
        <dbReference type="ChEBI" id="CHEBI:64428"/>
        <dbReference type="ChEBI" id="CHEBI:74418"/>
        <dbReference type="ChEBI" id="CHEBI:74420"/>
        <dbReference type="EC" id="2.8.4.5"/>
    </reaction>
</comment>
<keyword evidence="5 11" id="KW-0949">S-adenosyl-L-methionine</keyword>
<evidence type="ECO:0000256" key="8">
    <source>
        <dbReference type="ARBA" id="ARBA00023004"/>
    </source>
</evidence>
<evidence type="ECO:0000256" key="4">
    <source>
        <dbReference type="ARBA" id="ARBA00022679"/>
    </source>
</evidence>
<dbReference type="GO" id="GO:0046872">
    <property type="term" value="F:metal ion binding"/>
    <property type="evidence" value="ECO:0007669"/>
    <property type="project" value="UniProtKB-UniRule"/>
</dbReference>
<gene>
    <name evidence="16" type="ORF">GOC77_17345</name>
</gene>
<dbReference type="InterPro" id="IPR013848">
    <property type="entry name" value="Methylthiotransferase_N"/>
</dbReference>
<evidence type="ECO:0000256" key="1">
    <source>
        <dbReference type="ARBA" id="ARBA00002399"/>
    </source>
</evidence>
<dbReference type="PROSITE" id="PS51918">
    <property type="entry name" value="RADICAL_SAM"/>
    <property type="match status" value="1"/>
</dbReference>
<dbReference type="Gene3D" id="3.80.30.20">
    <property type="entry name" value="tm_1862 like domain"/>
    <property type="match status" value="1"/>
</dbReference>
<keyword evidence="8 11" id="KW-0408">Iron</keyword>
<dbReference type="SFLD" id="SFLDG01082">
    <property type="entry name" value="B12-binding_domain_containing"/>
    <property type="match status" value="1"/>
</dbReference>
<dbReference type="InterPro" id="IPR006638">
    <property type="entry name" value="Elp3/MiaA/NifB-like_rSAM"/>
</dbReference>
<evidence type="ECO:0000256" key="11">
    <source>
        <dbReference type="RuleBase" id="RU368081"/>
    </source>
</evidence>
<evidence type="ECO:0000259" key="14">
    <source>
        <dbReference type="PROSITE" id="PS51449"/>
    </source>
</evidence>
<dbReference type="Pfam" id="PF01938">
    <property type="entry name" value="TRAM"/>
    <property type="match status" value="1"/>
</dbReference>
<dbReference type="GO" id="GO:0035598">
    <property type="term" value="F:tRNA (N(6)-L-threonylcarbamoyladenosine(37)-C(2))-methylthiotransferase activity"/>
    <property type="evidence" value="ECO:0007669"/>
    <property type="project" value="UniProtKB-UniRule"/>
</dbReference>
<dbReference type="SMART" id="SM00729">
    <property type="entry name" value="Elp3"/>
    <property type="match status" value="1"/>
</dbReference>
<dbReference type="InterPro" id="IPR023404">
    <property type="entry name" value="rSAM_horseshoe"/>
</dbReference>
<evidence type="ECO:0000256" key="2">
    <source>
        <dbReference type="ARBA" id="ARBA00008616"/>
    </source>
</evidence>
<evidence type="ECO:0000256" key="3">
    <source>
        <dbReference type="ARBA" id="ARBA00022485"/>
    </source>
</evidence>
<evidence type="ECO:0000256" key="9">
    <source>
        <dbReference type="ARBA" id="ARBA00023014"/>
    </source>
</evidence>
<evidence type="ECO:0000256" key="5">
    <source>
        <dbReference type="ARBA" id="ARBA00022691"/>
    </source>
</evidence>
<dbReference type="PANTHER" id="PTHR11918">
    <property type="entry name" value="RADICAL SAM PROTEINS"/>
    <property type="match status" value="1"/>
</dbReference>
<accession>A0A847URI0</accession>
<dbReference type="RefSeq" id="WP_170098381.1">
    <property type="nucleotide sequence ID" value="NZ_WOWA01000009.1"/>
</dbReference>
<reference evidence="16" key="1">
    <citation type="submission" date="2019-12" db="EMBL/GenBank/DDBJ databases">
        <title>Whole genome sequencing of Haloarcula argentinensis strain pws5.</title>
        <authorList>
            <person name="Verma D.K."/>
            <person name="Gopal K."/>
            <person name="Prasad E.S."/>
        </authorList>
    </citation>
    <scope>NUCLEOTIDE SEQUENCE</scope>
    <source>
        <strain evidence="16">Pws5</strain>
    </source>
</reference>